<protein>
    <submittedName>
        <fullName evidence="2">Uncharacterized protein</fullName>
    </submittedName>
</protein>
<dbReference type="EMBL" id="KI671192">
    <property type="protein sequence ID" value="ETL47544.1"/>
    <property type="molecule type" value="Genomic_DNA"/>
</dbReference>
<feature type="region of interest" description="Disordered" evidence="1">
    <location>
        <begin position="21"/>
        <end position="41"/>
    </location>
</feature>
<dbReference type="Proteomes" id="UP000053864">
    <property type="component" value="Unassembled WGS sequence"/>
</dbReference>
<organism evidence="2 3">
    <name type="scientific">Phytophthora nicotianae</name>
    <name type="common">Potato buckeye rot agent</name>
    <name type="synonym">Phytophthora parasitica</name>
    <dbReference type="NCBI Taxonomy" id="4792"/>
    <lineage>
        <taxon>Eukaryota</taxon>
        <taxon>Sar</taxon>
        <taxon>Stramenopiles</taxon>
        <taxon>Oomycota</taxon>
        <taxon>Peronosporomycetes</taxon>
        <taxon>Peronosporales</taxon>
        <taxon>Peronosporaceae</taxon>
        <taxon>Phytophthora</taxon>
    </lineage>
</organism>
<dbReference type="AlphaFoldDB" id="W2JMA1"/>
<proteinExistence type="predicted"/>
<name>W2JMA1_PHYNI</name>
<accession>W2JMA1</accession>
<evidence type="ECO:0000313" key="2">
    <source>
        <dbReference type="EMBL" id="ETL47544.1"/>
    </source>
</evidence>
<gene>
    <name evidence="2" type="ORF">L916_02723</name>
</gene>
<reference evidence="2 3" key="1">
    <citation type="submission" date="2013-11" db="EMBL/GenBank/DDBJ databases">
        <title>The Genome Sequence of Phytophthora parasitica CJ05E6.</title>
        <authorList>
            <consortium name="The Broad Institute Genomics Platform"/>
            <person name="Russ C."/>
            <person name="Tyler B."/>
            <person name="Panabieres F."/>
            <person name="Shan W."/>
            <person name="Tripathy S."/>
            <person name="Grunwald N."/>
            <person name="Machado M."/>
            <person name="Johnson C.S."/>
            <person name="Arredondo F."/>
            <person name="Hong C."/>
            <person name="Coffey M."/>
            <person name="Young S.K."/>
            <person name="Zeng Q."/>
            <person name="Gargeya S."/>
            <person name="Fitzgerald M."/>
            <person name="Abouelleil A."/>
            <person name="Alvarado L."/>
            <person name="Chapman S.B."/>
            <person name="Gainer-Dewar J."/>
            <person name="Goldberg J."/>
            <person name="Griggs A."/>
            <person name="Gujja S."/>
            <person name="Hansen M."/>
            <person name="Howarth C."/>
            <person name="Imamovic A."/>
            <person name="Ireland A."/>
            <person name="Larimer J."/>
            <person name="McCowan C."/>
            <person name="Murphy C."/>
            <person name="Pearson M."/>
            <person name="Poon T.W."/>
            <person name="Priest M."/>
            <person name="Roberts A."/>
            <person name="Saif S."/>
            <person name="Shea T."/>
            <person name="Sykes S."/>
            <person name="Wortman J."/>
            <person name="Nusbaum C."/>
            <person name="Birren B."/>
        </authorList>
    </citation>
    <scope>NUCLEOTIDE SEQUENCE [LARGE SCALE GENOMIC DNA]</scope>
    <source>
        <strain evidence="2 3">CJ05E6</strain>
    </source>
</reference>
<sequence length="41" mass="4390">MASAVTTFSNPSVQHGKAKVSAYTIQGNTPTDLPFPRLSLR</sequence>
<evidence type="ECO:0000256" key="1">
    <source>
        <dbReference type="SAM" id="MobiDB-lite"/>
    </source>
</evidence>
<evidence type="ECO:0000313" key="3">
    <source>
        <dbReference type="Proteomes" id="UP000053864"/>
    </source>
</evidence>